<dbReference type="NCBIfam" id="TIGR00481">
    <property type="entry name" value="YbhB/YbcL family Raf kinase inhibitor-like protein"/>
    <property type="match status" value="1"/>
</dbReference>
<accession>A0A7K0K0L1</accession>
<dbReference type="PANTHER" id="PTHR30289:SF1">
    <property type="entry name" value="PEBP (PHOSPHATIDYLETHANOLAMINE-BINDING PROTEIN) FAMILY PROTEIN"/>
    <property type="match status" value="1"/>
</dbReference>
<dbReference type="Proteomes" id="UP000442535">
    <property type="component" value="Unassembled WGS sequence"/>
</dbReference>
<evidence type="ECO:0000256" key="1">
    <source>
        <dbReference type="ARBA" id="ARBA00007120"/>
    </source>
</evidence>
<dbReference type="RefSeq" id="WP_154543140.1">
    <property type="nucleotide sequence ID" value="NZ_JAQYQY010000021.1"/>
</dbReference>
<name>A0A7K0K0L1_9ACTO</name>
<comment type="similarity">
    <text evidence="1">Belongs to the UPF0098 family.</text>
</comment>
<evidence type="ECO:0000313" key="3">
    <source>
        <dbReference type="EMBL" id="MST48948.1"/>
    </source>
</evidence>
<comment type="caution">
    <text evidence="3">The sequence shown here is derived from an EMBL/GenBank/DDBJ whole genome shotgun (WGS) entry which is preliminary data.</text>
</comment>
<dbReference type="SUPFAM" id="SSF49777">
    <property type="entry name" value="PEBP-like"/>
    <property type="match status" value="1"/>
</dbReference>
<dbReference type="EMBL" id="VUMY01000002">
    <property type="protein sequence ID" value="MST48948.1"/>
    <property type="molecule type" value="Genomic_DNA"/>
</dbReference>
<dbReference type="InterPro" id="IPR036610">
    <property type="entry name" value="PEBP-like_sf"/>
</dbReference>
<dbReference type="AlphaFoldDB" id="A0A7K0K0L1"/>
<evidence type="ECO:0000256" key="2">
    <source>
        <dbReference type="SAM" id="MobiDB-lite"/>
    </source>
</evidence>
<dbReference type="InterPro" id="IPR008914">
    <property type="entry name" value="PEBP"/>
</dbReference>
<protein>
    <submittedName>
        <fullName evidence="3">YbhB/YbcL family Raf kinase inhibitor-like protein</fullName>
    </submittedName>
</protein>
<dbReference type="InterPro" id="IPR005247">
    <property type="entry name" value="YbhB_YbcL/LppC-like"/>
</dbReference>
<organism evidence="3 4">
    <name type="scientific">Mobiluncus porci</name>
    <dbReference type="NCBI Taxonomy" id="2652278"/>
    <lineage>
        <taxon>Bacteria</taxon>
        <taxon>Bacillati</taxon>
        <taxon>Actinomycetota</taxon>
        <taxon>Actinomycetes</taxon>
        <taxon>Actinomycetales</taxon>
        <taxon>Actinomycetaceae</taxon>
        <taxon>Mobiluncus</taxon>
    </lineage>
</organism>
<keyword evidence="4" id="KW-1185">Reference proteome</keyword>
<sequence length="182" mass="19513">MNLEERPLAPHPYDQALPQLPVFALTSESLQDGAPMPKEFTGEGADESPQLSWSGAPEETASYVLSCFDPDAPTPSGFWHWTIVDLPPIVTSLPVGAGADDDAIKALTSGKAFHIRNDNGNFAYNGPFPPAGDRPHRYVFAVHALKIPSLGLDPASATNAPVHFMSLFNALGRATLTASYQR</sequence>
<dbReference type="PANTHER" id="PTHR30289">
    <property type="entry name" value="UNCHARACTERIZED PROTEIN YBCL-RELATED"/>
    <property type="match status" value="1"/>
</dbReference>
<dbReference type="CDD" id="cd00865">
    <property type="entry name" value="PEBP_bact_arch"/>
    <property type="match status" value="1"/>
</dbReference>
<evidence type="ECO:0000313" key="4">
    <source>
        <dbReference type="Proteomes" id="UP000442535"/>
    </source>
</evidence>
<gene>
    <name evidence="3" type="ORF">FYJ63_01545</name>
</gene>
<dbReference type="Gene3D" id="3.90.280.10">
    <property type="entry name" value="PEBP-like"/>
    <property type="match status" value="1"/>
</dbReference>
<reference evidence="3 4" key="1">
    <citation type="submission" date="2019-08" db="EMBL/GenBank/DDBJ databases">
        <title>In-depth cultivation of the pig gut microbiome towards novel bacterial diversity and tailored functional studies.</title>
        <authorList>
            <person name="Wylensek D."/>
            <person name="Hitch T.C.A."/>
            <person name="Clavel T."/>
        </authorList>
    </citation>
    <scope>NUCLEOTIDE SEQUENCE [LARGE SCALE GENOMIC DNA]</scope>
    <source>
        <strain evidence="3 4">RF-GAM-744-WT-7</strain>
    </source>
</reference>
<feature type="region of interest" description="Disordered" evidence="2">
    <location>
        <begin position="32"/>
        <end position="55"/>
    </location>
</feature>
<dbReference type="Pfam" id="PF01161">
    <property type="entry name" value="PBP"/>
    <property type="match status" value="1"/>
</dbReference>
<proteinExistence type="inferred from homology"/>